<dbReference type="Pfam" id="PF00847">
    <property type="entry name" value="AP2"/>
    <property type="match status" value="1"/>
</dbReference>
<dbReference type="Gramene" id="rna7691">
    <property type="protein sequence ID" value="RHN72024.1"/>
    <property type="gene ID" value="gene7691"/>
</dbReference>
<proteinExistence type="inferred from homology"/>
<dbReference type="SUPFAM" id="SSF54171">
    <property type="entry name" value="DNA-binding domain"/>
    <property type="match status" value="1"/>
</dbReference>
<dbReference type="GO" id="GO:0009873">
    <property type="term" value="P:ethylene-activated signaling pathway"/>
    <property type="evidence" value="ECO:0007669"/>
    <property type="project" value="InterPro"/>
</dbReference>
<dbReference type="InterPro" id="IPR036955">
    <property type="entry name" value="AP2/ERF_dom_sf"/>
</dbReference>
<accession>A0A396J5G1</accession>
<organism evidence="8">
    <name type="scientific">Medicago truncatula</name>
    <name type="common">Barrel medic</name>
    <name type="synonym">Medicago tribuloides</name>
    <dbReference type="NCBI Taxonomy" id="3880"/>
    <lineage>
        <taxon>Eukaryota</taxon>
        <taxon>Viridiplantae</taxon>
        <taxon>Streptophyta</taxon>
        <taxon>Embryophyta</taxon>
        <taxon>Tracheophyta</taxon>
        <taxon>Spermatophyta</taxon>
        <taxon>Magnoliopsida</taxon>
        <taxon>eudicotyledons</taxon>
        <taxon>Gunneridae</taxon>
        <taxon>Pentapetalae</taxon>
        <taxon>rosids</taxon>
        <taxon>fabids</taxon>
        <taxon>Fabales</taxon>
        <taxon>Fabaceae</taxon>
        <taxon>Papilionoideae</taxon>
        <taxon>50 kb inversion clade</taxon>
        <taxon>NPAAA clade</taxon>
        <taxon>Hologalegina</taxon>
        <taxon>IRL clade</taxon>
        <taxon>Trifolieae</taxon>
        <taxon>Medicago</taxon>
    </lineage>
</organism>
<dbReference type="FunFam" id="3.30.730.10:FF:000001">
    <property type="entry name" value="Ethylene-responsive transcription factor 2"/>
    <property type="match status" value="1"/>
</dbReference>
<dbReference type="CDD" id="cd00018">
    <property type="entry name" value="AP2"/>
    <property type="match status" value="1"/>
</dbReference>
<keyword evidence="3" id="KW-0238">DNA-binding</keyword>
<dbReference type="SMART" id="SM00380">
    <property type="entry name" value="AP2"/>
    <property type="match status" value="1"/>
</dbReference>
<dbReference type="GO" id="GO:0003700">
    <property type="term" value="F:DNA-binding transcription factor activity"/>
    <property type="evidence" value="ECO:0007669"/>
    <property type="project" value="InterPro"/>
</dbReference>
<dbReference type="GO" id="GO:0005634">
    <property type="term" value="C:nucleus"/>
    <property type="evidence" value="ECO:0007669"/>
    <property type="project" value="UniProtKB-SubCell"/>
</dbReference>
<evidence type="ECO:0000256" key="5">
    <source>
        <dbReference type="ARBA" id="ARBA00023242"/>
    </source>
</evidence>
<evidence type="ECO:0000256" key="4">
    <source>
        <dbReference type="ARBA" id="ARBA00023163"/>
    </source>
</evidence>
<evidence type="ECO:0000256" key="6">
    <source>
        <dbReference type="ARBA" id="ARBA00024343"/>
    </source>
</evidence>
<dbReference type="PANTHER" id="PTHR31190:SF287">
    <property type="entry name" value="DEVELOPMENT RELATED ERF PROTEIN"/>
    <property type="match status" value="1"/>
</dbReference>
<name>A0A396J5G1_MEDTR</name>
<evidence type="ECO:0000259" key="7">
    <source>
        <dbReference type="PROSITE" id="PS51032"/>
    </source>
</evidence>
<comment type="caution">
    <text evidence="8">The sequence shown here is derived from an EMBL/GenBank/DDBJ whole genome shotgun (WGS) entry which is preliminary data.</text>
</comment>
<dbReference type="Gene3D" id="3.30.730.10">
    <property type="entry name" value="AP2/ERF domain"/>
    <property type="match status" value="1"/>
</dbReference>
<evidence type="ECO:0000313" key="8">
    <source>
        <dbReference type="EMBL" id="RHN72024.1"/>
    </source>
</evidence>
<dbReference type="InterPro" id="IPR044808">
    <property type="entry name" value="ERF_plant"/>
</dbReference>
<dbReference type="PROSITE" id="PS51032">
    <property type="entry name" value="AP2_ERF"/>
    <property type="match status" value="1"/>
</dbReference>
<keyword evidence="2" id="KW-0805">Transcription regulation</keyword>
<reference evidence="8" key="1">
    <citation type="journal article" date="2018" name="Nat. Plants">
        <title>Whole-genome landscape of Medicago truncatula symbiotic genes.</title>
        <authorList>
            <person name="Pecrix Y."/>
            <person name="Gamas P."/>
            <person name="Carrere S."/>
        </authorList>
    </citation>
    <scope>NUCLEOTIDE SEQUENCE</scope>
    <source>
        <tissue evidence="8">Leaves</tissue>
    </source>
</reference>
<comment type="subcellular location">
    <subcellularLocation>
        <location evidence="1">Nucleus</location>
    </subcellularLocation>
</comment>
<feature type="domain" description="AP2/ERF" evidence="7">
    <location>
        <begin position="148"/>
        <end position="206"/>
    </location>
</feature>
<keyword evidence="5" id="KW-0539">Nucleus</keyword>
<protein>
    <submittedName>
        <fullName evidence="8">Putative transcription factor AP2-EREBP family</fullName>
    </submittedName>
</protein>
<sequence length="291" mass="33059">MISISLIPHLCVYTNMENIHIHIPNSNDHHATSEGSILENIWAKITSSDARTNGNEAECSNTWEELPNLGERDGSMEILQRLPSLGRWISMGADYWEELLDDILPINAISNKEDFSCNKKMEIESVNKSKEKVEEDGVRKEKKRVEKHYRGVRRRPWGKYAAEIRDSSKKGSRVWLGTFDTAEQAALAYDKAALRIRGSKACLNFPIESVANTNTLGYGKKGIVDVTKRESLLDSRKRGLRDRGEFVDVMNIEETANKKMAVLELEDMLENDVFVFQDLGIDYLDSLLSSF</sequence>
<keyword evidence="4" id="KW-0804">Transcription</keyword>
<evidence type="ECO:0000256" key="1">
    <source>
        <dbReference type="ARBA" id="ARBA00004123"/>
    </source>
</evidence>
<dbReference type="Proteomes" id="UP000265566">
    <property type="component" value="Chromosome 2"/>
</dbReference>
<dbReference type="PRINTS" id="PR00367">
    <property type="entry name" value="ETHRSPELEMNT"/>
</dbReference>
<gene>
    <name evidence="8" type="ORF">MtrunA17_Chr2g0283181</name>
</gene>
<evidence type="ECO:0000256" key="3">
    <source>
        <dbReference type="ARBA" id="ARBA00023125"/>
    </source>
</evidence>
<dbReference type="PANTHER" id="PTHR31190">
    <property type="entry name" value="DNA-BINDING DOMAIN"/>
    <property type="match status" value="1"/>
</dbReference>
<dbReference type="EMBL" id="PSQE01000002">
    <property type="protein sequence ID" value="RHN72024.1"/>
    <property type="molecule type" value="Genomic_DNA"/>
</dbReference>
<dbReference type="InterPro" id="IPR016177">
    <property type="entry name" value="DNA-bd_dom_sf"/>
</dbReference>
<comment type="similarity">
    <text evidence="6">Belongs to the AP2/ERF transcription factor family. ERF subfamily.</text>
</comment>
<dbReference type="OrthoDB" id="740418at2759"/>
<dbReference type="GO" id="GO:0003677">
    <property type="term" value="F:DNA binding"/>
    <property type="evidence" value="ECO:0007669"/>
    <property type="project" value="UniProtKB-KW"/>
</dbReference>
<dbReference type="InterPro" id="IPR001471">
    <property type="entry name" value="AP2/ERF_dom"/>
</dbReference>
<evidence type="ECO:0000256" key="2">
    <source>
        <dbReference type="ARBA" id="ARBA00023015"/>
    </source>
</evidence>
<dbReference type="AlphaFoldDB" id="A0A396J5G1"/>